<dbReference type="EMBL" id="LVWE01000001">
    <property type="protein sequence ID" value="OAD46843.1"/>
    <property type="molecule type" value="Genomic_DNA"/>
</dbReference>
<dbReference type="InterPro" id="IPR041700">
    <property type="entry name" value="OMP_b-brl_3"/>
</dbReference>
<evidence type="ECO:0000313" key="3">
    <source>
        <dbReference type="Proteomes" id="UP000076923"/>
    </source>
</evidence>
<comment type="caution">
    <text evidence="2">The sequence shown here is derived from an EMBL/GenBank/DDBJ whole genome shotgun (WGS) entry which is preliminary data.</text>
</comment>
<dbReference type="STRING" id="1333662.LPB303_00915"/>
<evidence type="ECO:0000259" key="1">
    <source>
        <dbReference type="Pfam" id="PF14905"/>
    </source>
</evidence>
<keyword evidence="2" id="KW-0675">Receptor</keyword>
<dbReference type="SUPFAM" id="SSF56935">
    <property type="entry name" value="Porins"/>
    <property type="match status" value="1"/>
</dbReference>
<dbReference type="InterPro" id="IPR008969">
    <property type="entry name" value="CarboxyPept-like_regulatory"/>
</dbReference>
<dbReference type="AlphaFoldDB" id="A0A176TH29"/>
<feature type="domain" description="Outer membrane protein beta-barrel" evidence="1">
    <location>
        <begin position="443"/>
        <end position="755"/>
    </location>
</feature>
<dbReference type="Pfam" id="PF14905">
    <property type="entry name" value="OMP_b-brl_3"/>
    <property type="match status" value="2"/>
</dbReference>
<dbReference type="Pfam" id="PF13715">
    <property type="entry name" value="CarbopepD_reg_2"/>
    <property type="match status" value="1"/>
</dbReference>
<feature type="domain" description="Outer membrane protein beta-barrel" evidence="1">
    <location>
        <begin position="774"/>
        <end position="891"/>
    </location>
</feature>
<sequence>MKKVLLLTCLIFTCITYSQTKKFTITGTIKSLDDNELLESATVHAERLKDSSIIAYTISNSKGFFNVEGNTADTKIKLVVSYIGYKPYTKIISAKNQNVGQLILEPANVLDAVVIRSTAPITIKKDTVEFNVKSFKTKKDANVEDLLKKLPGVEVDDEGGITVNGKSVNKILVNGKPFFGNDPTITTRNLTKDIIEKIQISDTKTNAQAFAGEDSDGENKTINLTIKKENNKGYFGKTAAGIGTDGRYEYAGMATRFKGSERIGLLAGGNNVNSPGFSFGNQRLQFGGNNRSFGGGQGIVTSNNYGLNYINAFGKMFEISSDYFYKTSDSDNKSTLNRETFLADGTSFSTNSYNTSFNESDSHEASIDFEIEIDSTFRIDIESDFNADLNKNTYTSISESFNNSNTLTNDSNSTSIADSNIKKFDNEINLTKMFGSRGAFLRVELTANIDKSETEDLVQSQTKIYGDNPNEIVRDQYSDGNTDKTEIGSEITYRFPILSKLLYFDVSYQYANTNTVKKRSTFNFDDNTNDYTDFSNLLSTDFEYQDNVKKPRAKLSFRNEKWSTSADIAYLNRTLKNTDFLRPETNLEREFNNLEYGLNLRYRKDRTTSYRLRYNFRNGTPSLSQLQPFRDESNPLNIITGNPELDPTKTHSIRFGVSNFNWQDRTGFWAFGNATITNDRVVANTIIEPNTLIRETSYANVDGFYSIQGGGSYSITKKWEDFGSLKSELTVFGNHNKNINFNNGVQYSSKATSISPRIGFDFMWDDVFEIRPSYSVSFNKNTYDIDSFSDKNFTSHDVLISTSTFLPKKLEWRNDAKFNYNPNIADGFQKSAWFWNTTLRYSILKDQGAVGIKIYDILNQNSNARRVATEDYIQDSSSTVLKQYAMLTFTWKFNSLGGEGKKFEPRNRPRYRG</sequence>
<reference evidence="2 3" key="1">
    <citation type="submission" date="2016-02" db="EMBL/GenBank/DDBJ databases">
        <title>Draft genome sequence of Polaribacter atrinae KACC17473.</title>
        <authorList>
            <person name="Shin S.-K."/>
            <person name="Yi H."/>
        </authorList>
    </citation>
    <scope>NUCLEOTIDE SEQUENCE [LARGE SCALE GENOMIC DNA]</scope>
    <source>
        <strain evidence="2 3">KACC 17473</strain>
    </source>
</reference>
<proteinExistence type="predicted"/>
<name>A0A176TH29_9FLAO</name>
<dbReference type="RefSeq" id="WP_068447171.1">
    <property type="nucleotide sequence ID" value="NZ_CP150660.1"/>
</dbReference>
<protein>
    <submittedName>
        <fullName evidence="2">TonB-dependent receptor</fullName>
    </submittedName>
</protein>
<keyword evidence="3" id="KW-1185">Reference proteome</keyword>
<evidence type="ECO:0000313" key="2">
    <source>
        <dbReference type="EMBL" id="OAD46843.1"/>
    </source>
</evidence>
<dbReference type="SUPFAM" id="SSF49464">
    <property type="entry name" value="Carboxypeptidase regulatory domain-like"/>
    <property type="match status" value="1"/>
</dbReference>
<dbReference type="Proteomes" id="UP000076923">
    <property type="component" value="Unassembled WGS sequence"/>
</dbReference>
<dbReference type="OrthoDB" id="1682379at2"/>
<organism evidence="2 3">
    <name type="scientific">Polaribacter atrinae</name>
    <dbReference type="NCBI Taxonomy" id="1333662"/>
    <lineage>
        <taxon>Bacteria</taxon>
        <taxon>Pseudomonadati</taxon>
        <taxon>Bacteroidota</taxon>
        <taxon>Flavobacteriia</taxon>
        <taxon>Flavobacteriales</taxon>
        <taxon>Flavobacteriaceae</taxon>
    </lineage>
</organism>
<gene>
    <name evidence="2" type="ORF">LPB303_00915</name>
</gene>
<accession>A0A176TH29</accession>